<name>A0ABN8QVH8_9CNID</name>
<feature type="region of interest" description="Disordered" evidence="1">
    <location>
        <begin position="170"/>
        <end position="204"/>
    </location>
</feature>
<dbReference type="Proteomes" id="UP001159405">
    <property type="component" value="Unassembled WGS sequence"/>
</dbReference>
<protein>
    <submittedName>
        <fullName evidence="2">Uncharacterized protein</fullName>
    </submittedName>
</protein>
<sequence>MAHIFDDDGTDGILLVDCNIQITFPEMSISSTRTEVPRDCSPVEGKRSYPRKGQHRGLRAHIPEVKQGRYYRNSTVWLADDSTEGRPTDLLYNWYKLFCQEGKKCGYLIADSKARVVKTQDLTNEADLVFGEGVRITTEGQDRRPETRVQGWLNSVALEEQGLWCKKKGFVSQRHDGNPEPSHISSQQSLQGCRGRAPPPTDGH</sequence>
<comment type="caution">
    <text evidence="2">The sequence shown here is derived from an EMBL/GenBank/DDBJ whole genome shotgun (WGS) entry which is preliminary data.</text>
</comment>
<organism evidence="2 3">
    <name type="scientific">Porites lobata</name>
    <dbReference type="NCBI Taxonomy" id="104759"/>
    <lineage>
        <taxon>Eukaryota</taxon>
        <taxon>Metazoa</taxon>
        <taxon>Cnidaria</taxon>
        <taxon>Anthozoa</taxon>
        <taxon>Hexacorallia</taxon>
        <taxon>Scleractinia</taxon>
        <taxon>Fungiina</taxon>
        <taxon>Poritidae</taxon>
        <taxon>Porites</taxon>
    </lineage>
</organism>
<accession>A0ABN8QVH8</accession>
<dbReference type="EMBL" id="CALNXK010000161">
    <property type="protein sequence ID" value="CAH3171063.1"/>
    <property type="molecule type" value="Genomic_DNA"/>
</dbReference>
<keyword evidence="3" id="KW-1185">Reference proteome</keyword>
<reference evidence="2 3" key="1">
    <citation type="submission" date="2022-05" db="EMBL/GenBank/DDBJ databases">
        <authorList>
            <consortium name="Genoscope - CEA"/>
            <person name="William W."/>
        </authorList>
    </citation>
    <scope>NUCLEOTIDE SEQUENCE [LARGE SCALE GENOMIC DNA]</scope>
</reference>
<feature type="region of interest" description="Disordered" evidence="1">
    <location>
        <begin position="33"/>
        <end position="56"/>
    </location>
</feature>
<evidence type="ECO:0000313" key="2">
    <source>
        <dbReference type="EMBL" id="CAH3171063.1"/>
    </source>
</evidence>
<evidence type="ECO:0000313" key="3">
    <source>
        <dbReference type="Proteomes" id="UP001159405"/>
    </source>
</evidence>
<evidence type="ECO:0000256" key="1">
    <source>
        <dbReference type="SAM" id="MobiDB-lite"/>
    </source>
</evidence>
<gene>
    <name evidence="2" type="ORF">PLOB_00011559</name>
</gene>
<proteinExistence type="predicted"/>